<keyword evidence="4 7" id="KW-0689">Ribosomal protein</keyword>
<comment type="similarity">
    <text evidence="1 7">Belongs to the bacterial ribosomal protein bL9 family.</text>
</comment>
<dbReference type="PANTHER" id="PTHR21368">
    <property type="entry name" value="50S RIBOSOMAL PROTEIN L9"/>
    <property type="match status" value="1"/>
</dbReference>
<dbReference type="InterPro" id="IPR020070">
    <property type="entry name" value="Ribosomal_bL9_N"/>
</dbReference>
<proteinExistence type="inferred from homology"/>
<protein>
    <recommendedName>
        <fullName evidence="6 7">Large ribosomal subunit protein bL9</fullName>
    </recommendedName>
</protein>
<evidence type="ECO:0000256" key="7">
    <source>
        <dbReference type="HAMAP-Rule" id="MF_00503"/>
    </source>
</evidence>
<sequence length="148" mass="17298">MDIVLLKTVKNLGNIGDKVNVSSGYARNYLIPKKIAIYCTKSNIEFFKRRRVLLEQKKQEIIDNANKRALLFKNIVLTIPVKTKNKTELYGSIRALDVQKQLKKKMLYVKKREIILPLKQIRYVGNYKVKIMFFKNIHAEISLNIVSE</sequence>
<dbReference type="HAMAP" id="MF_00503">
    <property type="entry name" value="Ribosomal_bL9"/>
    <property type="match status" value="1"/>
</dbReference>
<dbReference type="Pfam" id="PF03948">
    <property type="entry name" value="Ribosomal_L9_C"/>
    <property type="match status" value="1"/>
</dbReference>
<evidence type="ECO:0000256" key="3">
    <source>
        <dbReference type="ARBA" id="ARBA00022884"/>
    </source>
</evidence>
<evidence type="ECO:0000256" key="4">
    <source>
        <dbReference type="ARBA" id="ARBA00022980"/>
    </source>
</evidence>
<dbReference type="InterPro" id="IPR000244">
    <property type="entry name" value="Ribosomal_bL9"/>
</dbReference>
<keyword evidence="3 7" id="KW-0694">RNA-binding</keyword>
<keyword evidence="10" id="KW-1185">Reference proteome</keyword>
<organism evidence="9 10">
    <name type="scientific">Candidatus Legionella polyplacis</name>
    <dbReference type="NCBI Taxonomy" id="2005262"/>
    <lineage>
        <taxon>Bacteria</taxon>
        <taxon>Pseudomonadati</taxon>
        <taxon>Pseudomonadota</taxon>
        <taxon>Gammaproteobacteria</taxon>
        <taxon>Legionellales</taxon>
        <taxon>Legionellaceae</taxon>
        <taxon>Legionella</taxon>
    </lineage>
</organism>
<dbReference type="SUPFAM" id="SSF55658">
    <property type="entry name" value="L9 N-domain-like"/>
    <property type="match status" value="1"/>
</dbReference>
<comment type="function">
    <text evidence="7">Binds to the 23S rRNA.</text>
</comment>
<dbReference type="Proteomes" id="UP001368618">
    <property type="component" value="Chromosome"/>
</dbReference>
<evidence type="ECO:0000259" key="8">
    <source>
        <dbReference type="PROSITE" id="PS00651"/>
    </source>
</evidence>
<evidence type="ECO:0000313" key="10">
    <source>
        <dbReference type="Proteomes" id="UP001368618"/>
    </source>
</evidence>
<gene>
    <name evidence="7 9" type="primary">rplI</name>
    <name evidence="9" type="ORF">RQL39_00115</name>
</gene>
<dbReference type="RefSeq" id="WP_338516130.1">
    <property type="nucleotide sequence ID" value="NZ_CP135137.1"/>
</dbReference>
<dbReference type="InterPro" id="IPR009027">
    <property type="entry name" value="Ribosomal_bL9/RNase_H1_N"/>
</dbReference>
<dbReference type="EMBL" id="CP135137">
    <property type="protein sequence ID" value="WWR11569.1"/>
    <property type="molecule type" value="Genomic_DNA"/>
</dbReference>
<dbReference type="InterPro" id="IPR036935">
    <property type="entry name" value="Ribosomal_bL9_N_sf"/>
</dbReference>
<evidence type="ECO:0000313" key="9">
    <source>
        <dbReference type="EMBL" id="WWR11569.1"/>
    </source>
</evidence>
<dbReference type="InterPro" id="IPR036791">
    <property type="entry name" value="Ribosomal_bL9_C_sf"/>
</dbReference>
<name>A0ABZ2GVU0_9GAMM</name>
<dbReference type="SUPFAM" id="SSF55653">
    <property type="entry name" value="Ribosomal protein L9 C-domain"/>
    <property type="match status" value="1"/>
</dbReference>
<dbReference type="InterPro" id="IPR020594">
    <property type="entry name" value="Ribosomal_bL9_bac/chp"/>
</dbReference>
<evidence type="ECO:0000256" key="1">
    <source>
        <dbReference type="ARBA" id="ARBA00010605"/>
    </source>
</evidence>
<dbReference type="InterPro" id="IPR020069">
    <property type="entry name" value="Ribosomal_bL9_C"/>
</dbReference>
<evidence type="ECO:0000256" key="2">
    <source>
        <dbReference type="ARBA" id="ARBA00022730"/>
    </source>
</evidence>
<keyword evidence="5 7" id="KW-0687">Ribonucleoprotein</keyword>
<keyword evidence="2 7" id="KW-0699">rRNA-binding</keyword>
<dbReference type="PROSITE" id="PS00651">
    <property type="entry name" value="RIBOSOMAL_L9"/>
    <property type="match status" value="1"/>
</dbReference>
<dbReference type="Gene3D" id="3.10.430.100">
    <property type="entry name" value="Ribosomal protein L9, C-terminal domain"/>
    <property type="match status" value="1"/>
</dbReference>
<evidence type="ECO:0000256" key="5">
    <source>
        <dbReference type="ARBA" id="ARBA00023274"/>
    </source>
</evidence>
<dbReference type="GO" id="GO:0005840">
    <property type="term" value="C:ribosome"/>
    <property type="evidence" value="ECO:0007669"/>
    <property type="project" value="UniProtKB-KW"/>
</dbReference>
<reference evidence="9" key="1">
    <citation type="submission" date="2023-09" db="EMBL/GenBank/DDBJ databases">
        <title>Genomes of two closely related lineages of the louse Polyplax serrata with different host specificities.</title>
        <authorList>
            <person name="Martinu J."/>
            <person name="Tarabai H."/>
            <person name="Stefka J."/>
            <person name="Hypsa V."/>
        </authorList>
    </citation>
    <scope>NUCLEOTIDE SEQUENCE [LARGE SCALE GENOMIC DNA]</scope>
    <source>
        <strain evidence="9">98ZLc_SE</strain>
    </source>
</reference>
<accession>A0ABZ2GVU0</accession>
<dbReference type="Pfam" id="PF01281">
    <property type="entry name" value="Ribosomal_L9_N"/>
    <property type="match status" value="1"/>
</dbReference>
<feature type="domain" description="Ribosomal protein L9" evidence="8">
    <location>
        <begin position="13"/>
        <end position="40"/>
    </location>
</feature>
<dbReference type="Gene3D" id="3.40.5.10">
    <property type="entry name" value="Ribosomal protein L9, N-terminal domain"/>
    <property type="match status" value="1"/>
</dbReference>
<dbReference type="NCBIfam" id="TIGR00158">
    <property type="entry name" value="L9"/>
    <property type="match status" value="1"/>
</dbReference>
<evidence type="ECO:0000256" key="6">
    <source>
        <dbReference type="ARBA" id="ARBA00035292"/>
    </source>
</evidence>